<sequence length="767" mass="85484">MRRFFRRHRKENKENNGQSSPTRNPSPPTSSTTAGPNEAPFVPQVTPPGWHVCTYACAGLAGMPPDYHESIIAEMAQKLGAVPDNIRIDSLSMGNARLVPGQSRDIVSETHERRDIEGNTELAHIPLDLPTTHRYQPLPTGHARFLRLGGLGAHPLAYLESHPLSHPPPYIAVSYCWDPTSARRGMFLDRQSFSISETVLEVLNQVQASQNATGSRELLWIDQICINQADGAEKLDQMYRMGEIYSKATKVFIWLGPTSNGSDVALEKMPQMLREVVALNQATETREDVPEDVPALINTDHGQLYGHLFMRPWFKRLWTVQEALLARELVVMCGYREVDFGLLVELASQILTYGSLDLIQLPGASEDEMTNALIGVVNLSALRLGDAPLEQIMQGLSMGAFRSLVAEARTRQVTMAPDRVHAIMGVAPRHIRERMANLQVSQPSHNMWHLYAQFAKTMLENDPEWYFLSSAPSKDHPDGLPSWVPNFNSPAPFASELATPGRFSAGITPATRHLVQRTITEDELTAHGCRIDTITEIIPQTAFTEATQNTKHNDVYGDAAREWEQNCMRLCQKIFGLGPEQFPRLHVNILLAAPRTTSLQQQFAPSEPAPMPMRGRALDAYHTFWMGCRLRGEALRQIQSGDAPLPERFQGLPDGAERFADQALRMWRKQLPLEEYALLLEFTSGMKNMCSGRPYIATSTGLLGLGCPGVKEGDVVCVFYGSTVPYVLRQRRDGTMEFVGDAYVYGAMNGEALTGAERGPDEIFRIR</sequence>
<evidence type="ECO:0000256" key="1">
    <source>
        <dbReference type="SAM" id="MobiDB-lite"/>
    </source>
</evidence>
<dbReference type="RefSeq" id="XP_062636841.1">
    <property type="nucleotide sequence ID" value="XM_062783886.1"/>
</dbReference>
<dbReference type="AlphaFoldDB" id="A0AAN6V2E8"/>
<organism evidence="3 4">
    <name type="scientific">Dichotomopilus funicola</name>
    <dbReference type="NCBI Taxonomy" id="1934379"/>
    <lineage>
        <taxon>Eukaryota</taxon>
        <taxon>Fungi</taxon>
        <taxon>Dikarya</taxon>
        <taxon>Ascomycota</taxon>
        <taxon>Pezizomycotina</taxon>
        <taxon>Sordariomycetes</taxon>
        <taxon>Sordariomycetidae</taxon>
        <taxon>Sordariales</taxon>
        <taxon>Chaetomiaceae</taxon>
        <taxon>Dichotomopilus</taxon>
    </lineage>
</organism>
<protein>
    <submittedName>
        <fullName evidence="3">Heterokaryon incompatibility protein-domain-containing protein</fullName>
    </submittedName>
</protein>
<dbReference type="EMBL" id="MU853586">
    <property type="protein sequence ID" value="KAK4143470.1"/>
    <property type="molecule type" value="Genomic_DNA"/>
</dbReference>
<evidence type="ECO:0000313" key="3">
    <source>
        <dbReference type="EMBL" id="KAK4143470.1"/>
    </source>
</evidence>
<keyword evidence="4" id="KW-1185">Reference proteome</keyword>
<comment type="caution">
    <text evidence="3">The sequence shown here is derived from an EMBL/GenBank/DDBJ whole genome shotgun (WGS) entry which is preliminary data.</text>
</comment>
<feature type="region of interest" description="Disordered" evidence="1">
    <location>
        <begin position="1"/>
        <end position="45"/>
    </location>
</feature>
<dbReference type="Pfam" id="PF06985">
    <property type="entry name" value="HET"/>
    <property type="match status" value="1"/>
</dbReference>
<dbReference type="Pfam" id="PF26639">
    <property type="entry name" value="Het-6_barrel"/>
    <property type="match status" value="1"/>
</dbReference>
<feature type="compositionally biased region" description="Low complexity" evidence="1">
    <location>
        <begin position="19"/>
        <end position="33"/>
    </location>
</feature>
<dbReference type="InterPro" id="IPR010730">
    <property type="entry name" value="HET"/>
</dbReference>
<name>A0AAN6V2E8_9PEZI</name>
<dbReference type="GeneID" id="87820499"/>
<feature type="compositionally biased region" description="Basic residues" evidence="1">
    <location>
        <begin position="1"/>
        <end position="10"/>
    </location>
</feature>
<proteinExistence type="predicted"/>
<gene>
    <name evidence="3" type="ORF">C8A04DRAFT_37469</name>
</gene>
<evidence type="ECO:0000259" key="2">
    <source>
        <dbReference type="Pfam" id="PF06985"/>
    </source>
</evidence>
<dbReference type="Proteomes" id="UP001302676">
    <property type="component" value="Unassembled WGS sequence"/>
</dbReference>
<dbReference type="PANTHER" id="PTHR24148:SF64">
    <property type="entry name" value="HETEROKARYON INCOMPATIBILITY DOMAIN-CONTAINING PROTEIN"/>
    <property type="match status" value="1"/>
</dbReference>
<dbReference type="PANTHER" id="PTHR24148">
    <property type="entry name" value="ANKYRIN REPEAT DOMAIN-CONTAINING PROTEIN 39 HOMOLOG-RELATED"/>
    <property type="match status" value="1"/>
</dbReference>
<reference evidence="3" key="2">
    <citation type="submission" date="2023-05" db="EMBL/GenBank/DDBJ databases">
        <authorList>
            <consortium name="Lawrence Berkeley National Laboratory"/>
            <person name="Steindorff A."/>
            <person name="Hensen N."/>
            <person name="Bonometti L."/>
            <person name="Westerberg I."/>
            <person name="Brannstrom I.O."/>
            <person name="Guillou S."/>
            <person name="Cros-Aarteil S."/>
            <person name="Calhoun S."/>
            <person name="Haridas S."/>
            <person name="Kuo A."/>
            <person name="Mondo S."/>
            <person name="Pangilinan J."/>
            <person name="Riley R."/>
            <person name="Labutti K."/>
            <person name="Andreopoulos B."/>
            <person name="Lipzen A."/>
            <person name="Chen C."/>
            <person name="Yanf M."/>
            <person name="Daum C."/>
            <person name="Ng V."/>
            <person name="Clum A."/>
            <person name="Ohm R."/>
            <person name="Martin F."/>
            <person name="Silar P."/>
            <person name="Natvig D."/>
            <person name="Lalanne C."/>
            <person name="Gautier V."/>
            <person name="Ament-Velasquez S.L."/>
            <person name="Kruys A."/>
            <person name="Hutchinson M.I."/>
            <person name="Powell A.J."/>
            <person name="Barry K."/>
            <person name="Miller A.N."/>
            <person name="Grigoriev I.V."/>
            <person name="Debuchy R."/>
            <person name="Gladieux P."/>
            <person name="Thoren M.H."/>
            <person name="Johannesson H."/>
        </authorList>
    </citation>
    <scope>NUCLEOTIDE SEQUENCE</scope>
    <source>
        <strain evidence="3">CBS 141.50</strain>
    </source>
</reference>
<accession>A0AAN6V2E8</accession>
<feature type="domain" description="Heterokaryon incompatibility" evidence="2">
    <location>
        <begin position="170"/>
        <end position="322"/>
    </location>
</feature>
<dbReference type="InterPro" id="IPR052895">
    <property type="entry name" value="HetReg/Transcr_Mod"/>
</dbReference>
<reference evidence="3" key="1">
    <citation type="journal article" date="2023" name="Mol. Phylogenet. Evol.">
        <title>Genome-scale phylogeny and comparative genomics of the fungal order Sordariales.</title>
        <authorList>
            <person name="Hensen N."/>
            <person name="Bonometti L."/>
            <person name="Westerberg I."/>
            <person name="Brannstrom I.O."/>
            <person name="Guillou S."/>
            <person name="Cros-Aarteil S."/>
            <person name="Calhoun S."/>
            <person name="Haridas S."/>
            <person name="Kuo A."/>
            <person name="Mondo S."/>
            <person name="Pangilinan J."/>
            <person name="Riley R."/>
            <person name="LaButti K."/>
            <person name="Andreopoulos B."/>
            <person name="Lipzen A."/>
            <person name="Chen C."/>
            <person name="Yan M."/>
            <person name="Daum C."/>
            <person name="Ng V."/>
            <person name="Clum A."/>
            <person name="Steindorff A."/>
            <person name="Ohm R.A."/>
            <person name="Martin F."/>
            <person name="Silar P."/>
            <person name="Natvig D.O."/>
            <person name="Lalanne C."/>
            <person name="Gautier V."/>
            <person name="Ament-Velasquez S.L."/>
            <person name="Kruys A."/>
            <person name="Hutchinson M.I."/>
            <person name="Powell A.J."/>
            <person name="Barry K."/>
            <person name="Miller A.N."/>
            <person name="Grigoriev I.V."/>
            <person name="Debuchy R."/>
            <person name="Gladieux P."/>
            <person name="Hiltunen Thoren M."/>
            <person name="Johannesson H."/>
        </authorList>
    </citation>
    <scope>NUCLEOTIDE SEQUENCE</scope>
    <source>
        <strain evidence="3">CBS 141.50</strain>
    </source>
</reference>
<evidence type="ECO:0000313" key="4">
    <source>
        <dbReference type="Proteomes" id="UP001302676"/>
    </source>
</evidence>